<dbReference type="Proteomes" id="UP000577408">
    <property type="component" value="Unassembled WGS sequence"/>
</dbReference>
<dbReference type="InterPro" id="IPR027417">
    <property type="entry name" value="P-loop_NTPase"/>
</dbReference>
<comment type="subcellular location">
    <subcellularLocation>
        <location evidence="1">Cell membrane</location>
        <topology evidence="1">Peripheral membrane protein</topology>
    </subcellularLocation>
</comment>
<dbReference type="SUPFAM" id="SSF52540">
    <property type="entry name" value="P-loop containing nucleoside triphosphate hydrolases"/>
    <property type="match status" value="1"/>
</dbReference>
<evidence type="ECO:0000256" key="1">
    <source>
        <dbReference type="ARBA" id="ARBA00004202"/>
    </source>
</evidence>
<sequence>MNEELNSQKDTAILSVRSASKSFGEVQALNGVSFEVFPGELVGVLGENGAGKSTLFSLISGLNTPTSGSVSLMGNNPRHQKARRNIGVTPQGTGVDPRMRVSDFLNFVGFHFGTRSLVEEILEKFRLTHLSDKVIGGLSGGQQRLVSVAAAFLADAPLTILDEPTTGLDTVTRSAIWESIRSITGEDRALLVSSHYLEEIENLCDRVIVMQKGKLIADSETQSLLGASTGSVITLGGVGDRAISGEGQAFEVIRNEGDEIDLRTSDVKQALTSLAADGWPFDRIEISHPSLEQAFITMTEKEK</sequence>
<protein>
    <submittedName>
        <fullName evidence="6">ABC transporter ATP-binding protein</fullName>
    </submittedName>
</protein>
<reference evidence="6 7" key="1">
    <citation type="submission" date="2020-05" db="EMBL/GenBank/DDBJ databases">
        <title>Descriptions of Corynebacterium xxxx sp. nov., Corynebacterium yyyy sp. nov. and Corynebacterium zzzz sp. nov.</title>
        <authorList>
            <person name="Zhang G."/>
        </authorList>
    </citation>
    <scope>NUCLEOTIDE SEQUENCE [LARGE SCALE GENOMIC DNA]</scope>
    <source>
        <strain evidence="7">zg-913</strain>
    </source>
</reference>
<dbReference type="PROSITE" id="PS50893">
    <property type="entry name" value="ABC_TRANSPORTER_2"/>
    <property type="match status" value="1"/>
</dbReference>
<dbReference type="PROSITE" id="PS00211">
    <property type="entry name" value="ABC_TRANSPORTER_1"/>
    <property type="match status" value="1"/>
</dbReference>
<dbReference type="GO" id="GO:0005886">
    <property type="term" value="C:plasma membrane"/>
    <property type="evidence" value="ECO:0007669"/>
    <property type="project" value="UniProtKB-SubCell"/>
</dbReference>
<keyword evidence="7" id="KW-1185">Reference proteome</keyword>
<dbReference type="GO" id="GO:0016887">
    <property type="term" value="F:ATP hydrolysis activity"/>
    <property type="evidence" value="ECO:0007669"/>
    <property type="project" value="InterPro"/>
</dbReference>
<dbReference type="CDD" id="cd03230">
    <property type="entry name" value="ABC_DR_subfamily_A"/>
    <property type="match status" value="1"/>
</dbReference>
<keyword evidence="2" id="KW-0813">Transport</keyword>
<dbReference type="PANTHER" id="PTHR42711:SF17">
    <property type="entry name" value="ABC TRANSPORTER ATP-BINDING PROTEIN"/>
    <property type="match status" value="1"/>
</dbReference>
<dbReference type="PANTHER" id="PTHR42711">
    <property type="entry name" value="ABC TRANSPORTER ATP-BINDING PROTEIN"/>
    <property type="match status" value="1"/>
</dbReference>
<evidence type="ECO:0000256" key="2">
    <source>
        <dbReference type="ARBA" id="ARBA00022448"/>
    </source>
</evidence>
<dbReference type="GO" id="GO:0046677">
    <property type="term" value="P:response to antibiotic"/>
    <property type="evidence" value="ECO:0007669"/>
    <property type="project" value="UniProtKB-KW"/>
</dbReference>
<dbReference type="AlphaFoldDB" id="A0A7H0KAL8"/>
<keyword evidence="4 6" id="KW-0067">ATP-binding</keyword>
<evidence type="ECO:0000256" key="5">
    <source>
        <dbReference type="ARBA" id="ARBA00023251"/>
    </source>
</evidence>
<accession>A0A7H0KAL8</accession>
<dbReference type="EMBL" id="JABFED010000001">
    <property type="protein sequence ID" value="MBA1836319.1"/>
    <property type="molecule type" value="Genomic_DNA"/>
</dbReference>
<gene>
    <name evidence="6" type="ORF">HMA55_00015</name>
</gene>
<organism evidence="6 7">
    <name type="scientific">Corynebacterium wankanglinii</name>
    <dbReference type="NCBI Taxonomy" id="2735136"/>
    <lineage>
        <taxon>Bacteria</taxon>
        <taxon>Bacillati</taxon>
        <taxon>Actinomycetota</taxon>
        <taxon>Actinomycetes</taxon>
        <taxon>Mycobacteriales</taxon>
        <taxon>Corynebacteriaceae</taxon>
        <taxon>Corynebacterium</taxon>
    </lineage>
</organism>
<evidence type="ECO:0000313" key="7">
    <source>
        <dbReference type="Proteomes" id="UP000577408"/>
    </source>
</evidence>
<dbReference type="InterPro" id="IPR003593">
    <property type="entry name" value="AAA+_ATPase"/>
</dbReference>
<name>A0A7H0KAL8_9CORY</name>
<dbReference type="InterPro" id="IPR050763">
    <property type="entry name" value="ABC_transporter_ATP-binding"/>
</dbReference>
<proteinExistence type="predicted"/>
<dbReference type="GO" id="GO:0005524">
    <property type="term" value="F:ATP binding"/>
    <property type="evidence" value="ECO:0007669"/>
    <property type="project" value="UniProtKB-KW"/>
</dbReference>
<evidence type="ECO:0000256" key="3">
    <source>
        <dbReference type="ARBA" id="ARBA00022741"/>
    </source>
</evidence>
<dbReference type="RefSeq" id="WP_181191062.1">
    <property type="nucleotide sequence ID" value="NZ_JABFED010000001.1"/>
</dbReference>
<keyword evidence="5" id="KW-0046">Antibiotic resistance</keyword>
<keyword evidence="3" id="KW-0547">Nucleotide-binding</keyword>
<comment type="caution">
    <text evidence="6">The sequence shown here is derived from an EMBL/GenBank/DDBJ whole genome shotgun (WGS) entry which is preliminary data.</text>
</comment>
<dbReference type="SMART" id="SM00382">
    <property type="entry name" value="AAA"/>
    <property type="match status" value="1"/>
</dbReference>
<dbReference type="InterPro" id="IPR003439">
    <property type="entry name" value="ABC_transporter-like_ATP-bd"/>
</dbReference>
<evidence type="ECO:0000313" key="6">
    <source>
        <dbReference type="EMBL" id="MBA1836319.1"/>
    </source>
</evidence>
<evidence type="ECO:0000256" key="4">
    <source>
        <dbReference type="ARBA" id="ARBA00022840"/>
    </source>
</evidence>
<dbReference type="Gene3D" id="3.40.50.300">
    <property type="entry name" value="P-loop containing nucleotide triphosphate hydrolases"/>
    <property type="match status" value="1"/>
</dbReference>
<dbReference type="Pfam" id="PF00005">
    <property type="entry name" value="ABC_tran"/>
    <property type="match status" value="1"/>
</dbReference>
<dbReference type="InterPro" id="IPR017871">
    <property type="entry name" value="ABC_transporter-like_CS"/>
</dbReference>